<protein>
    <recommendedName>
        <fullName evidence="7">Nodulin-like domain-containing protein</fullName>
    </recommendedName>
</protein>
<feature type="transmembrane region" description="Helical" evidence="6">
    <location>
        <begin position="253"/>
        <end position="275"/>
    </location>
</feature>
<evidence type="ECO:0000313" key="9">
    <source>
        <dbReference type="Proteomes" id="UP000192257"/>
    </source>
</evidence>
<feature type="transmembrane region" description="Helical" evidence="6">
    <location>
        <begin position="460"/>
        <end position="477"/>
    </location>
</feature>
<dbReference type="PANTHER" id="PTHR21576:SF157">
    <property type="entry name" value="NODULIN-LIKE DOMAIN-CONTAINING PROTEIN"/>
    <property type="match status" value="1"/>
</dbReference>
<dbReference type="OrthoDB" id="410267at2759"/>
<feature type="transmembrane region" description="Helical" evidence="6">
    <location>
        <begin position="497"/>
        <end position="522"/>
    </location>
</feature>
<dbReference type="Gene3D" id="1.20.1250.20">
    <property type="entry name" value="MFS general substrate transporter like domains"/>
    <property type="match status" value="1"/>
</dbReference>
<dbReference type="SUPFAM" id="SSF103473">
    <property type="entry name" value="MFS general substrate transporter"/>
    <property type="match status" value="1"/>
</dbReference>
<sequence>MASTIQQPPFVHTLLGPEGLLSDDDNEGVSLLHDDLEEEEEVGRREVNPAHGESLSDPLLAPSIASSLLPTQHDPKPDDLYSKVEQNGAGAGAGGSSAASGDDWRRSGNRRRRDLPPLSEPRRFWQLFVGVLCCFAVSSSYAFNLYSGQLQSKYNFTQSQMTTITTVADVVGAVILIFGFLYDRYGAWPLFLTTMITFSLGAVLFGLTYANAITGSVPAFSVYVSLLALGTSLLDICGVMTLLSIFPVNRGAVVAVMKTFSGMGSAILGAIHLAFFSENNDSDTSRFFFFVAAVASVVSFLGLVFVEVPPYMIKGCEQNVLTDEERRLRRRLKRQYLRQKAPAARFAVGVTIVLILVVFLPTQGALSAYFDLDHKYHVAFACIAIGLLALYPIMALPLKIFDRKVNLLDAGSIPCTSNRVSRASRFTRDSMNSAADAADIDFIAPQYQTTAVENFRTFRFLLLVWTLFCLFGAHFIILTNMRFLVGALAGKPLDESFMALLVVLVGVGSGVGRILLSIFEMATQGKPAERRMPITFILFVPTGFTVLTLVLIMLVTPKALPIPCFIMALASGCTAAAVVIVLRTIYAKDVAKHYNFCMVAGIVASVVMNRLVYGEWYTHQAAKQGGSLCYGKQCVLMPLLVSLGMNISAVASTVYIHWDYSRYCREMLELRDDRLRGGRRRSVFEDSVLTESVNPMD</sequence>
<feature type="transmembrane region" description="Helical" evidence="6">
    <location>
        <begin position="560"/>
        <end position="582"/>
    </location>
</feature>
<dbReference type="GeneID" id="39987068"/>
<accession>A0A1X0NRW5</accession>
<evidence type="ECO:0000256" key="6">
    <source>
        <dbReference type="SAM" id="Phobius"/>
    </source>
</evidence>
<feature type="transmembrane region" description="Helical" evidence="6">
    <location>
        <begin position="124"/>
        <end position="143"/>
    </location>
</feature>
<evidence type="ECO:0000256" key="2">
    <source>
        <dbReference type="ARBA" id="ARBA00022692"/>
    </source>
</evidence>
<feature type="transmembrane region" description="Helical" evidence="6">
    <location>
        <begin position="534"/>
        <end position="554"/>
    </location>
</feature>
<comment type="caution">
    <text evidence="8">The sequence shown here is derived from an EMBL/GenBank/DDBJ whole genome shotgun (WGS) entry which is preliminary data.</text>
</comment>
<reference evidence="8 9" key="1">
    <citation type="submission" date="2017-03" db="EMBL/GenBank/DDBJ databases">
        <title>An alternative strategy for trypanosome survival in the mammalian bloodstream revealed through genome and transcriptome analysis of the ubiquitous bovine parasite Trypanosoma (Megatrypanum) theileri.</title>
        <authorList>
            <person name="Kelly S."/>
            <person name="Ivens A."/>
            <person name="Mott A."/>
            <person name="O'Neill E."/>
            <person name="Emms D."/>
            <person name="Macleod O."/>
            <person name="Voorheis P."/>
            <person name="Matthews J."/>
            <person name="Matthews K."/>
            <person name="Carrington M."/>
        </authorList>
    </citation>
    <scope>NUCLEOTIDE SEQUENCE [LARGE SCALE GENOMIC DNA]</scope>
    <source>
        <strain evidence="8">Edinburgh</strain>
    </source>
</reference>
<feature type="transmembrane region" description="Helical" evidence="6">
    <location>
        <begin position="594"/>
        <end position="613"/>
    </location>
</feature>
<dbReference type="Pfam" id="PF06813">
    <property type="entry name" value="Nodulin-like"/>
    <property type="match status" value="1"/>
</dbReference>
<keyword evidence="2 6" id="KW-0812">Transmembrane</keyword>
<proteinExistence type="predicted"/>
<gene>
    <name evidence="8" type="ORF">TM35_000222410</name>
</gene>
<feature type="transmembrane region" description="Helical" evidence="6">
    <location>
        <begin position="635"/>
        <end position="658"/>
    </location>
</feature>
<comment type="subcellular location">
    <subcellularLocation>
        <location evidence="1">Membrane</location>
        <topology evidence="1">Multi-pass membrane protein</topology>
    </subcellularLocation>
</comment>
<evidence type="ECO:0000256" key="1">
    <source>
        <dbReference type="ARBA" id="ARBA00004141"/>
    </source>
</evidence>
<keyword evidence="3 6" id="KW-1133">Transmembrane helix</keyword>
<evidence type="ECO:0000313" key="8">
    <source>
        <dbReference type="EMBL" id="ORC87442.1"/>
    </source>
</evidence>
<feature type="transmembrane region" description="Helical" evidence="6">
    <location>
        <begin position="376"/>
        <end position="398"/>
    </location>
</feature>
<feature type="transmembrane region" description="Helical" evidence="6">
    <location>
        <begin position="163"/>
        <end position="182"/>
    </location>
</feature>
<dbReference type="AlphaFoldDB" id="A0A1X0NRW5"/>
<feature type="transmembrane region" description="Helical" evidence="6">
    <location>
        <begin position="287"/>
        <end position="306"/>
    </location>
</feature>
<feature type="transmembrane region" description="Helical" evidence="6">
    <location>
        <begin position="189"/>
        <end position="210"/>
    </location>
</feature>
<organism evidence="8 9">
    <name type="scientific">Trypanosoma theileri</name>
    <dbReference type="NCBI Taxonomy" id="67003"/>
    <lineage>
        <taxon>Eukaryota</taxon>
        <taxon>Discoba</taxon>
        <taxon>Euglenozoa</taxon>
        <taxon>Kinetoplastea</taxon>
        <taxon>Metakinetoplastina</taxon>
        <taxon>Trypanosomatida</taxon>
        <taxon>Trypanosomatidae</taxon>
        <taxon>Trypanosoma</taxon>
    </lineage>
</organism>
<dbReference type="VEuPathDB" id="TriTrypDB:TM35_000222410"/>
<evidence type="ECO:0000256" key="3">
    <source>
        <dbReference type="ARBA" id="ARBA00022989"/>
    </source>
</evidence>
<name>A0A1X0NRW5_9TRYP</name>
<feature type="compositionally biased region" description="Low complexity" evidence="5">
    <location>
        <begin position="55"/>
        <end position="70"/>
    </location>
</feature>
<evidence type="ECO:0000256" key="5">
    <source>
        <dbReference type="SAM" id="MobiDB-lite"/>
    </source>
</evidence>
<evidence type="ECO:0000256" key="4">
    <source>
        <dbReference type="ARBA" id="ARBA00023136"/>
    </source>
</evidence>
<dbReference type="Proteomes" id="UP000192257">
    <property type="component" value="Unassembled WGS sequence"/>
</dbReference>
<feature type="domain" description="Nodulin-like" evidence="7">
    <location>
        <begin position="125"/>
        <end position="394"/>
    </location>
</feature>
<dbReference type="EMBL" id="NBCO01000022">
    <property type="protein sequence ID" value="ORC87442.1"/>
    <property type="molecule type" value="Genomic_DNA"/>
</dbReference>
<evidence type="ECO:0000259" key="7">
    <source>
        <dbReference type="Pfam" id="PF06813"/>
    </source>
</evidence>
<feature type="transmembrane region" description="Helical" evidence="6">
    <location>
        <begin position="343"/>
        <end position="370"/>
    </location>
</feature>
<keyword evidence="9" id="KW-1185">Reference proteome</keyword>
<dbReference type="InterPro" id="IPR010658">
    <property type="entry name" value="Nodulin-like"/>
</dbReference>
<dbReference type="GO" id="GO:0016020">
    <property type="term" value="C:membrane"/>
    <property type="evidence" value="ECO:0007669"/>
    <property type="project" value="UniProtKB-SubCell"/>
</dbReference>
<dbReference type="InterPro" id="IPR036259">
    <property type="entry name" value="MFS_trans_sf"/>
</dbReference>
<feature type="region of interest" description="Disordered" evidence="5">
    <location>
        <begin position="1"/>
        <end position="115"/>
    </location>
</feature>
<keyword evidence="4 6" id="KW-0472">Membrane</keyword>
<dbReference type="PANTHER" id="PTHR21576">
    <property type="entry name" value="UNCHARACTERIZED NODULIN-LIKE PROTEIN"/>
    <property type="match status" value="1"/>
</dbReference>
<feature type="compositionally biased region" description="Basic and acidic residues" evidence="5">
    <location>
        <begin position="73"/>
        <end position="82"/>
    </location>
</feature>
<feature type="transmembrane region" description="Helical" evidence="6">
    <location>
        <begin position="222"/>
        <end position="246"/>
    </location>
</feature>
<dbReference type="RefSeq" id="XP_028881508.1">
    <property type="nucleotide sequence ID" value="XM_029027288.1"/>
</dbReference>